<accession>A0A0H4KJ59</accession>
<gene>
    <name evidence="4" type="ORF">BEH_12585</name>
</gene>
<dbReference type="GO" id="GO:0043565">
    <property type="term" value="F:sequence-specific DNA binding"/>
    <property type="evidence" value="ECO:0007669"/>
    <property type="project" value="InterPro"/>
</dbReference>
<dbReference type="RefSeq" id="WP_046217346.1">
    <property type="nucleotide sequence ID" value="NZ_CP011974.1"/>
</dbReference>
<reference evidence="4 5" key="1">
    <citation type="journal article" date="2015" name="PLoS ONE">
        <title>Genome Sequence of Bacillus endophyticus and Analysis of Its Companion Mechanism in the Ketogulonigenium vulgare-Bacillus Strain Consortium.</title>
        <authorList>
            <person name="Jia N."/>
            <person name="Du J."/>
            <person name="Ding M.Z."/>
            <person name="Gao F."/>
            <person name="Yuan Y.J."/>
        </authorList>
    </citation>
    <scope>NUCLEOTIDE SEQUENCE [LARGE SCALE GENOMIC DNA]</scope>
    <source>
        <strain evidence="4 5">Hbe603</strain>
    </source>
</reference>
<dbReference type="Gene3D" id="1.10.10.60">
    <property type="entry name" value="Homeodomain-like"/>
    <property type="match status" value="1"/>
</dbReference>
<proteinExistence type="predicted"/>
<dbReference type="InterPro" id="IPR050204">
    <property type="entry name" value="AraC_XylS_family_regulators"/>
</dbReference>
<dbReference type="PANTHER" id="PTHR46796">
    <property type="entry name" value="HTH-TYPE TRANSCRIPTIONAL ACTIVATOR RHAS-RELATED"/>
    <property type="match status" value="1"/>
</dbReference>
<evidence type="ECO:0000256" key="1">
    <source>
        <dbReference type="ARBA" id="ARBA00023015"/>
    </source>
</evidence>
<accession>A0A1X7EF51</accession>
<dbReference type="EMBL" id="CP011974">
    <property type="protein sequence ID" value="AKO92851.1"/>
    <property type="molecule type" value="Genomic_DNA"/>
</dbReference>
<dbReference type="InterPro" id="IPR018060">
    <property type="entry name" value="HTH_AraC"/>
</dbReference>
<name>A0A1X7EF51_9BACI</name>
<keyword evidence="2" id="KW-0238">DNA-binding</keyword>
<dbReference type="PATRIC" id="fig|135735.6.peg.2647"/>
<protein>
    <submittedName>
        <fullName evidence="4">Uncharacterized protein</fullName>
    </submittedName>
</protein>
<dbReference type="GeneID" id="93701574"/>
<dbReference type="OrthoDB" id="323290at2"/>
<dbReference type="AlphaFoldDB" id="A0A1X7EF51"/>
<dbReference type="GO" id="GO:0003700">
    <property type="term" value="F:DNA-binding transcription factor activity"/>
    <property type="evidence" value="ECO:0007669"/>
    <property type="project" value="InterPro"/>
</dbReference>
<dbReference type="KEGG" id="beo:BEH_12585"/>
<evidence type="ECO:0000256" key="2">
    <source>
        <dbReference type="ARBA" id="ARBA00023125"/>
    </source>
</evidence>
<keyword evidence="1" id="KW-0805">Transcription regulation</keyword>
<keyword evidence="5" id="KW-1185">Reference proteome</keyword>
<dbReference type="InterPro" id="IPR009057">
    <property type="entry name" value="Homeodomain-like_sf"/>
</dbReference>
<reference evidence="5" key="2">
    <citation type="submission" date="2015-06" db="EMBL/GenBank/DDBJ databases">
        <title>Genome Sequence of Bacillus endophyticus and Analysis of its Companion Mechanism in the Ketogulonigenium vulgare-Bacillus strain Consortium.</title>
        <authorList>
            <person name="Jia N."/>
            <person name="Du J."/>
            <person name="Ding M.-Z."/>
            <person name="Gao F."/>
            <person name="Yuan Y.-J."/>
        </authorList>
    </citation>
    <scope>NUCLEOTIDE SEQUENCE [LARGE SCALE GENOMIC DNA]</scope>
    <source>
        <strain evidence="5">Hbe603</strain>
    </source>
</reference>
<dbReference type="PROSITE" id="PS01124">
    <property type="entry name" value="HTH_ARAC_FAMILY_2"/>
    <property type="match status" value="1"/>
</dbReference>
<dbReference type="SMART" id="SM00342">
    <property type="entry name" value="HTH_ARAC"/>
    <property type="match status" value="1"/>
</dbReference>
<sequence>MVICLPNVNNNSYLPSQPEFQSYTEYYVEHREKGLKNEPVLVFYQFKMRDIKEKVTVVPDGCIDILISCDKRLPGAKVCGNVSKSKCINLIPNTTYFGIRIPYLYHIQKMDYTLKELHDQELPLIELISMDNTIVERIVGEEYFIKRIDIFNRTLRNILLDFHTSSPVEQAIHFLYSTRGNISMNQLASEVGYSTRYLRKQFETHIGISPKLFSKIIRFQCSLNMLLNNNHSTIDDVIYENGYYDQSHLINEFRDFGYITPYRLTGRRYQRI</sequence>
<dbReference type="Proteomes" id="UP000036202">
    <property type="component" value="Chromosome"/>
</dbReference>
<evidence type="ECO:0000313" key="4">
    <source>
        <dbReference type="EMBL" id="AKO92851.1"/>
    </source>
</evidence>
<dbReference type="Pfam" id="PF12833">
    <property type="entry name" value="HTH_18"/>
    <property type="match status" value="1"/>
</dbReference>
<dbReference type="SUPFAM" id="SSF46689">
    <property type="entry name" value="Homeodomain-like"/>
    <property type="match status" value="1"/>
</dbReference>
<keyword evidence="3" id="KW-0804">Transcription</keyword>
<organism evidence="4 5">
    <name type="scientific">Priestia filamentosa</name>
    <dbReference type="NCBI Taxonomy" id="1402861"/>
    <lineage>
        <taxon>Bacteria</taxon>
        <taxon>Bacillati</taxon>
        <taxon>Bacillota</taxon>
        <taxon>Bacilli</taxon>
        <taxon>Bacillales</taxon>
        <taxon>Bacillaceae</taxon>
        <taxon>Priestia</taxon>
    </lineage>
</organism>
<evidence type="ECO:0000256" key="3">
    <source>
        <dbReference type="ARBA" id="ARBA00023163"/>
    </source>
</evidence>
<evidence type="ECO:0000313" key="5">
    <source>
        <dbReference type="Proteomes" id="UP000036202"/>
    </source>
</evidence>